<dbReference type="PANTHER" id="PTHR23028:SF53">
    <property type="entry name" value="ACYL_TRANSF_3 DOMAIN-CONTAINING PROTEIN"/>
    <property type="match status" value="1"/>
</dbReference>
<feature type="transmembrane region" description="Helical" evidence="1">
    <location>
        <begin position="269"/>
        <end position="290"/>
    </location>
</feature>
<feature type="transmembrane region" description="Helical" evidence="1">
    <location>
        <begin position="212"/>
        <end position="232"/>
    </location>
</feature>
<keyword evidence="1" id="KW-0812">Transmembrane</keyword>
<accession>A0A085V433</accession>
<dbReference type="Proteomes" id="UP000028631">
    <property type="component" value="Unassembled WGS sequence"/>
</dbReference>
<feature type="transmembrane region" description="Helical" evidence="1">
    <location>
        <begin position="81"/>
        <end position="104"/>
    </location>
</feature>
<feature type="transmembrane region" description="Helical" evidence="1">
    <location>
        <begin position="244"/>
        <end position="262"/>
    </location>
</feature>
<evidence type="ECO:0000259" key="2">
    <source>
        <dbReference type="Pfam" id="PF01757"/>
    </source>
</evidence>
<dbReference type="GO" id="GO:0016747">
    <property type="term" value="F:acyltransferase activity, transferring groups other than amino-acyl groups"/>
    <property type="evidence" value="ECO:0007669"/>
    <property type="project" value="InterPro"/>
</dbReference>
<feature type="transmembrane region" description="Helical" evidence="1">
    <location>
        <begin position="302"/>
        <end position="323"/>
    </location>
</feature>
<dbReference type="GO" id="GO:0000271">
    <property type="term" value="P:polysaccharide biosynthetic process"/>
    <property type="evidence" value="ECO:0007669"/>
    <property type="project" value="TreeGrafter"/>
</dbReference>
<feature type="transmembrane region" description="Helical" evidence="1">
    <location>
        <begin position="124"/>
        <end position="145"/>
    </location>
</feature>
<proteinExistence type="predicted"/>
<comment type="caution">
    <text evidence="3">The sequence shown here is derived from an EMBL/GenBank/DDBJ whole genome shotgun (WGS) entry which is preliminary data.</text>
</comment>
<dbReference type="RefSeq" id="WP_032632048.1">
    <property type="nucleotide sequence ID" value="NZ_JPQU01000109.1"/>
</dbReference>
<feature type="transmembrane region" description="Helical" evidence="1">
    <location>
        <begin position="181"/>
        <end position="200"/>
    </location>
</feature>
<feature type="transmembrane region" description="Helical" evidence="1">
    <location>
        <begin position="40"/>
        <end position="60"/>
    </location>
</feature>
<evidence type="ECO:0000313" key="3">
    <source>
        <dbReference type="EMBL" id="KFE50196.1"/>
    </source>
</evidence>
<dbReference type="PANTHER" id="PTHR23028">
    <property type="entry name" value="ACETYLTRANSFERASE"/>
    <property type="match status" value="1"/>
</dbReference>
<dbReference type="OrthoDB" id="9767863at2"/>
<dbReference type="AlphaFoldDB" id="A0A085V433"/>
<organism evidence="3 4">
    <name type="scientific">Pseudomonas syringae</name>
    <dbReference type="NCBI Taxonomy" id="317"/>
    <lineage>
        <taxon>Bacteria</taxon>
        <taxon>Pseudomonadati</taxon>
        <taxon>Pseudomonadota</taxon>
        <taxon>Gammaproteobacteria</taxon>
        <taxon>Pseudomonadales</taxon>
        <taxon>Pseudomonadaceae</taxon>
        <taxon>Pseudomonas</taxon>
    </lineage>
</organism>
<evidence type="ECO:0000313" key="4">
    <source>
        <dbReference type="Proteomes" id="UP000028631"/>
    </source>
</evidence>
<evidence type="ECO:0000256" key="1">
    <source>
        <dbReference type="SAM" id="Phobius"/>
    </source>
</evidence>
<dbReference type="PATRIC" id="fig|317.175.peg.5499"/>
<protein>
    <recommendedName>
        <fullName evidence="2">Acyltransferase 3 domain-containing protein</fullName>
    </recommendedName>
</protein>
<gene>
    <name evidence="3" type="ORF">IV01_26400</name>
</gene>
<feature type="domain" description="Acyltransferase 3" evidence="2">
    <location>
        <begin position="5"/>
        <end position="316"/>
    </location>
</feature>
<dbReference type="InterPro" id="IPR002656">
    <property type="entry name" value="Acyl_transf_3_dom"/>
</dbReference>
<dbReference type="GO" id="GO:0016020">
    <property type="term" value="C:membrane"/>
    <property type="evidence" value="ECO:0007669"/>
    <property type="project" value="TreeGrafter"/>
</dbReference>
<feature type="transmembrane region" description="Helical" evidence="1">
    <location>
        <begin position="157"/>
        <end position="175"/>
    </location>
</feature>
<dbReference type="Pfam" id="PF01757">
    <property type="entry name" value="Acyl_transf_3"/>
    <property type="match status" value="1"/>
</dbReference>
<keyword evidence="1" id="KW-1133">Transmembrane helix</keyword>
<dbReference type="EMBL" id="JPQU01000109">
    <property type="protein sequence ID" value="KFE50196.1"/>
    <property type="molecule type" value="Genomic_DNA"/>
</dbReference>
<name>A0A085V433_PSESX</name>
<sequence length="346" mass="38953">MKRLAYLDALRGIAALMVVFTHLYGPLLGDVWLFRELLDVGKLGVLWFFMISGVVIPFSLRPVPDGARRFVISRFMRLYPAYWLSLLVYLTVLQVGGGIMPPWIQILANLTMLQTLLGFGDVIGLYWTLFIELVFYGLCLLLFLSGKLYDLITRTRCALGALLLGLALAVLREQTERKLPVALPLALSLMFFGSIWRQWLLAEHSRQLTRCLVLVLGAYLLLLPPTLILAYSQDMGVGEAPGRYLFTYATAIISFVVLTRIVQLKHPALVWLGGVSYSLYLLHPSMLMLSDFLLKDLRVAPLYNAVLATVLTLGIAHLSFRFIETPFIQLGKRLNNRHAKTQPARA</sequence>
<feature type="transmembrane region" description="Helical" evidence="1">
    <location>
        <begin position="12"/>
        <end position="34"/>
    </location>
</feature>
<reference evidence="3 4" key="1">
    <citation type="submission" date="2014-07" db="EMBL/GenBank/DDBJ databases">
        <title>Draft Genome Sequences of Environmental Pseudomonas syringae strains.</title>
        <authorList>
            <person name="Baltrus D.A."/>
            <person name="Berge O."/>
            <person name="Morris C."/>
        </authorList>
    </citation>
    <scope>NUCLEOTIDE SEQUENCE [LARGE SCALE GENOMIC DNA]</scope>
    <source>
        <strain evidence="3 4">GAW0119</strain>
    </source>
</reference>
<keyword evidence="1" id="KW-0472">Membrane</keyword>
<keyword evidence="4" id="KW-1185">Reference proteome</keyword>
<dbReference type="InterPro" id="IPR050879">
    <property type="entry name" value="Acyltransferase_3"/>
</dbReference>